<dbReference type="AlphaFoldDB" id="A0A5J4THH5"/>
<organism evidence="1 2">
    <name type="scientific">Streblomastix strix</name>
    <dbReference type="NCBI Taxonomy" id="222440"/>
    <lineage>
        <taxon>Eukaryota</taxon>
        <taxon>Metamonada</taxon>
        <taxon>Preaxostyla</taxon>
        <taxon>Oxymonadida</taxon>
        <taxon>Streblomastigidae</taxon>
        <taxon>Streblomastix</taxon>
    </lineage>
</organism>
<comment type="caution">
    <text evidence="1">The sequence shown here is derived from an EMBL/GenBank/DDBJ whole genome shotgun (WGS) entry which is preliminary data.</text>
</comment>
<dbReference type="Proteomes" id="UP000324800">
    <property type="component" value="Unassembled WGS sequence"/>
</dbReference>
<gene>
    <name evidence="1" type="ORF">EZS28_046679</name>
</gene>
<protein>
    <submittedName>
        <fullName evidence="1">Uncharacterized protein</fullName>
    </submittedName>
</protein>
<proteinExistence type="predicted"/>
<sequence>MDKDKNGDNSKINSEVNRKTKLPKAVILRRFILPEHNRPSESVSCKTETKFRANIPAQLIQIPPQMTMTANASPYGQGSTLGKELEMIAMAH</sequence>
<name>A0A5J4THH5_9EUKA</name>
<reference evidence="1 2" key="1">
    <citation type="submission" date="2019-03" db="EMBL/GenBank/DDBJ databases">
        <title>Single cell metagenomics reveals metabolic interactions within the superorganism composed of flagellate Streblomastix strix and complex community of Bacteroidetes bacteria on its surface.</title>
        <authorList>
            <person name="Treitli S.C."/>
            <person name="Kolisko M."/>
            <person name="Husnik F."/>
            <person name="Keeling P."/>
            <person name="Hampl V."/>
        </authorList>
    </citation>
    <scope>NUCLEOTIDE SEQUENCE [LARGE SCALE GENOMIC DNA]</scope>
    <source>
        <strain evidence="1">ST1C</strain>
    </source>
</reference>
<evidence type="ECO:0000313" key="2">
    <source>
        <dbReference type="Proteomes" id="UP000324800"/>
    </source>
</evidence>
<dbReference type="EMBL" id="SNRW01030836">
    <property type="protein sequence ID" value="KAA6357794.1"/>
    <property type="molecule type" value="Genomic_DNA"/>
</dbReference>
<evidence type="ECO:0000313" key="1">
    <source>
        <dbReference type="EMBL" id="KAA6357794.1"/>
    </source>
</evidence>
<accession>A0A5J4THH5</accession>